<comment type="caution">
    <text evidence="2">The sequence shown here is derived from an EMBL/GenBank/DDBJ whole genome shotgun (WGS) entry which is preliminary data.</text>
</comment>
<dbReference type="Pfam" id="PF13560">
    <property type="entry name" value="HTH_31"/>
    <property type="match status" value="1"/>
</dbReference>
<dbReference type="CDD" id="cd00093">
    <property type="entry name" value="HTH_XRE"/>
    <property type="match status" value="1"/>
</dbReference>
<accession>A0A553V0W1</accession>
<evidence type="ECO:0000259" key="1">
    <source>
        <dbReference type="PROSITE" id="PS50943"/>
    </source>
</evidence>
<evidence type="ECO:0000313" key="2">
    <source>
        <dbReference type="EMBL" id="TSA86075.1"/>
    </source>
</evidence>
<keyword evidence="3" id="KW-1185">Reference proteome</keyword>
<reference evidence="2 3" key="1">
    <citation type="submission" date="2019-07" db="EMBL/GenBank/DDBJ databases">
        <title>Deinococcus detaillus sp. nov., isolated from humus soil in Antarctica.</title>
        <authorList>
            <person name="Zhang K."/>
        </authorList>
    </citation>
    <scope>NUCLEOTIDE SEQUENCE [LARGE SCALE GENOMIC DNA]</scope>
    <source>
        <strain evidence="2 3">H1</strain>
    </source>
</reference>
<dbReference type="GO" id="GO:0003677">
    <property type="term" value="F:DNA binding"/>
    <property type="evidence" value="ECO:0007669"/>
    <property type="project" value="InterPro"/>
</dbReference>
<dbReference type="RefSeq" id="WP_143720307.1">
    <property type="nucleotide sequence ID" value="NZ_VKDB01000006.1"/>
</dbReference>
<dbReference type="InterPro" id="IPR010982">
    <property type="entry name" value="Lambda_DNA-bd_dom_sf"/>
</dbReference>
<dbReference type="OrthoDB" id="68108at2"/>
<feature type="domain" description="HTH cro/C1-type" evidence="1">
    <location>
        <begin position="14"/>
        <end position="70"/>
    </location>
</feature>
<dbReference type="EMBL" id="VKDB01000006">
    <property type="protein sequence ID" value="TSA86075.1"/>
    <property type="molecule type" value="Genomic_DNA"/>
</dbReference>
<dbReference type="AlphaFoldDB" id="A0A553V0W1"/>
<dbReference type="SUPFAM" id="SSF47413">
    <property type="entry name" value="lambda repressor-like DNA-binding domains"/>
    <property type="match status" value="1"/>
</dbReference>
<dbReference type="PROSITE" id="PS50943">
    <property type="entry name" value="HTH_CROC1"/>
    <property type="match status" value="1"/>
</dbReference>
<sequence length="147" mass="16196">MSTALTPAEAGALLRRRREQKELSQEQVAAAVGLRSANYLSYLETGKVNLSRSKYFMPLAQLLSLSAEDVGAIAPALRLTGLGSPTMPRALQDAVAEYGDKFPELLDADWQDTLAGARFRGGGPETPEDWLDYYRFIRRYTKPRAGS</sequence>
<protein>
    <submittedName>
        <fullName evidence="2">Helix-turn-helix transcriptional regulator</fullName>
    </submittedName>
</protein>
<proteinExistence type="predicted"/>
<dbReference type="SMART" id="SM00530">
    <property type="entry name" value="HTH_XRE"/>
    <property type="match status" value="1"/>
</dbReference>
<dbReference type="Proteomes" id="UP000316092">
    <property type="component" value="Unassembled WGS sequence"/>
</dbReference>
<dbReference type="InterPro" id="IPR001387">
    <property type="entry name" value="Cro/C1-type_HTH"/>
</dbReference>
<organism evidence="2 3">
    <name type="scientific">Deinococcus detaillensis</name>
    <dbReference type="NCBI Taxonomy" id="2592048"/>
    <lineage>
        <taxon>Bacteria</taxon>
        <taxon>Thermotogati</taxon>
        <taxon>Deinococcota</taxon>
        <taxon>Deinococci</taxon>
        <taxon>Deinococcales</taxon>
        <taxon>Deinococcaceae</taxon>
        <taxon>Deinococcus</taxon>
    </lineage>
</organism>
<evidence type="ECO:0000313" key="3">
    <source>
        <dbReference type="Proteomes" id="UP000316092"/>
    </source>
</evidence>
<name>A0A553V0W1_9DEIO</name>
<gene>
    <name evidence="2" type="ORF">FNU79_07740</name>
</gene>
<dbReference type="Gene3D" id="1.10.260.40">
    <property type="entry name" value="lambda repressor-like DNA-binding domains"/>
    <property type="match status" value="1"/>
</dbReference>